<feature type="domain" description="OmpR/PhoB-type" evidence="9">
    <location>
        <begin position="121"/>
        <end position="219"/>
    </location>
</feature>
<dbReference type="GO" id="GO:0000976">
    <property type="term" value="F:transcription cis-regulatory region binding"/>
    <property type="evidence" value="ECO:0007669"/>
    <property type="project" value="TreeGrafter"/>
</dbReference>
<evidence type="ECO:0000313" key="10">
    <source>
        <dbReference type="EMBL" id="OEZ95337.1"/>
    </source>
</evidence>
<dbReference type="InterPro" id="IPR036388">
    <property type="entry name" value="WH-like_DNA-bd_sf"/>
</dbReference>
<evidence type="ECO:0000256" key="2">
    <source>
        <dbReference type="ARBA" id="ARBA00023012"/>
    </source>
</evidence>
<keyword evidence="2" id="KW-0902">Two-component regulatory system</keyword>
<dbReference type="FunFam" id="1.10.10.10:FF:000005">
    <property type="entry name" value="Two-component system response regulator"/>
    <property type="match status" value="1"/>
</dbReference>
<evidence type="ECO:0000256" key="1">
    <source>
        <dbReference type="ARBA" id="ARBA00022553"/>
    </source>
</evidence>
<evidence type="ECO:0000256" key="4">
    <source>
        <dbReference type="ARBA" id="ARBA00023125"/>
    </source>
</evidence>
<organism evidence="10 11">
    <name type="scientific">Duganella phyllosphaerae</name>
    <dbReference type="NCBI Taxonomy" id="762836"/>
    <lineage>
        <taxon>Bacteria</taxon>
        <taxon>Pseudomonadati</taxon>
        <taxon>Pseudomonadota</taxon>
        <taxon>Betaproteobacteria</taxon>
        <taxon>Burkholderiales</taxon>
        <taxon>Oxalobacteraceae</taxon>
        <taxon>Telluria group</taxon>
        <taxon>Duganella</taxon>
    </lineage>
</organism>
<comment type="caution">
    <text evidence="10">The sequence shown here is derived from an EMBL/GenBank/DDBJ whole genome shotgun (WGS) entry which is preliminary data.</text>
</comment>
<name>A0A1E7WCL3_9BURK</name>
<dbReference type="InterPro" id="IPR039420">
    <property type="entry name" value="WalR-like"/>
</dbReference>
<gene>
    <name evidence="10" type="primary">copR_3</name>
    <name evidence="10" type="ORF">DUPY_43460</name>
</gene>
<dbReference type="InterPro" id="IPR001789">
    <property type="entry name" value="Sig_transdc_resp-reg_receiver"/>
</dbReference>
<dbReference type="GO" id="GO:0006355">
    <property type="term" value="P:regulation of DNA-templated transcription"/>
    <property type="evidence" value="ECO:0007669"/>
    <property type="project" value="InterPro"/>
</dbReference>
<dbReference type="OrthoDB" id="9802426at2"/>
<evidence type="ECO:0000259" key="8">
    <source>
        <dbReference type="PROSITE" id="PS50110"/>
    </source>
</evidence>
<dbReference type="PANTHER" id="PTHR48111">
    <property type="entry name" value="REGULATOR OF RPOS"/>
    <property type="match status" value="1"/>
</dbReference>
<dbReference type="CDD" id="cd00383">
    <property type="entry name" value="trans_reg_C"/>
    <property type="match status" value="1"/>
</dbReference>
<dbReference type="Gene3D" id="3.40.50.2300">
    <property type="match status" value="1"/>
</dbReference>
<keyword evidence="3" id="KW-0805">Transcription regulation</keyword>
<feature type="modified residue" description="4-aspartylphosphate" evidence="6">
    <location>
        <position position="48"/>
    </location>
</feature>
<dbReference type="SMART" id="SM00448">
    <property type="entry name" value="REC"/>
    <property type="match status" value="1"/>
</dbReference>
<proteinExistence type="predicted"/>
<dbReference type="PROSITE" id="PS50110">
    <property type="entry name" value="RESPONSE_REGULATORY"/>
    <property type="match status" value="1"/>
</dbReference>
<dbReference type="PATRIC" id="fig|762836.4.peg.4474"/>
<keyword evidence="5" id="KW-0804">Transcription</keyword>
<evidence type="ECO:0000256" key="5">
    <source>
        <dbReference type="ARBA" id="ARBA00023163"/>
    </source>
</evidence>
<dbReference type="GO" id="GO:0005829">
    <property type="term" value="C:cytosol"/>
    <property type="evidence" value="ECO:0007669"/>
    <property type="project" value="TreeGrafter"/>
</dbReference>
<dbReference type="Proteomes" id="UP000175989">
    <property type="component" value="Unassembled WGS sequence"/>
</dbReference>
<dbReference type="PANTHER" id="PTHR48111:SF22">
    <property type="entry name" value="REGULATOR OF RPOS"/>
    <property type="match status" value="1"/>
</dbReference>
<protein>
    <submittedName>
        <fullName evidence="10">Transcriptional activator protein CopR</fullName>
    </submittedName>
</protein>
<dbReference type="Pfam" id="PF00072">
    <property type="entry name" value="Response_reg"/>
    <property type="match status" value="1"/>
</dbReference>
<evidence type="ECO:0000256" key="6">
    <source>
        <dbReference type="PROSITE-ProRule" id="PRU00169"/>
    </source>
</evidence>
<evidence type="ECO:0000256" key="7">
    <source>
        <dbReference type="PROSITE-ProRule" id="PRU01091"/>
    </source>
</evidence>
<dbReference type="Gene3D" id="1.10.10.10">
    <property type="entry name" value="Winged helix-like DNA-binding domain superfamily/Winged helix DNA-binding domain"/>
    <property type="match status" value="1"/>
</dbReference>
<sequence length="226" mass="24881">MHILLVEDDHKAARLLARGLEEEGFQVQVAHGAHEAAMPAGFDLAILDWMMPGKDGVTLCAEWRQSGHQLPVLMLTARDAVADRILGLNTGADDYLTKPFVFDELLARVRALLRRFDRAQPALLKVADLALDARTRTATRGGSSFALTAKEYALLDLLMRHAGSVVTRLQLAEQVWHADLIAIDNLIDVHIKNLRRKVDPPAAAPLIETVRGRGFRLGPPSEPDHA</sequence>
<accession>A0A1E7WCL3</accession>
<evidence type="ECO:0000313" key="11">
    <source>
        <dbReference type="Proteomes" id="UP000175989"/>
    </source>
</evidence>
<dbReference type="SUPFAM" id="SSF52172">
    <property type="entry name" value="CheY-like"/>
    <property type="match status" value="1"/>
</dbReference>
<dbReference type="SUPFAM" id="SSF46894">
    <property type="entry name" value="C-terminal effector domain of the bipartite response regulators"/>
    <property type="match status" value="1"/>
</dbReference>
<dbReference type="InterPro" id="IPR011006">
    <property type="entry name" value="CheY-like_superfamily"/>
</dbReference>
<dbReference type="CDD" id="cd19935">
    <property type="entry name" value="REC_OmpR_CusR-like"/>
    <property type="match status" value="1"/>
</dbReference>
<dbReference type="Pfam" id="PF00486">
    <property type="entry name" value="Trans_reg_C"/>
    <property type="match status" value="1"/>
</dbReference>
<evidence type="ECO:0000256" key="3">
    <source>
        <dbReference type="ARBA" id="ARBA00023015"/>
    </source>
</evidence>
<keyword evidence="4 7" id="KW-0238">DNA-binding</keyword>
<reference evidence="11" key="1">
    <citation type="journal article" date="2016" name="Front. Microbiol.">
        <title>Molecular Keys to the Janthinobacterium and Duganella spp. Interaction with the Plant Pathogen Fusarium graminearum.</title>
        <authorList>
            <person name="Haack F.S."/>
            <person name="Poehlein A."/>
            <person name="Kroger C."/>
            <person name="Voigt C.A."/>
            <person name="Piepenbring M."/>
            <person name="Bode H.B."/>
            <person name="Daniel R."/>
            <person name="Schafer W."/>
            <person name="Streit W.R."/>
        </authorList>
    </citation>
    <scope>NUCLEOTIDE SEQUENCE [LARGE SCALE GENOMIC DNA]</scope>
    <source>
        <strain evidence="11">T54</strain>
    </source>
</reference>
<dbReference type="SMART" id="SM00862">
    <property type="entry name" value="Trans_reg_C"/>
    <property type="match status" value="1"/>
</dbReference>
<dbReference type="EMBL" id="LROM01000125">
    <property type="protein sequence ID" value="OEZ95337.1"/>
    <property type="molecule type" value="Genomic_DNA"/>
</dbReference>
<evidence type="ECO:0000259" key="9">
    <source>
        <dbReference type="PROSITE" id="PS51755"/>
    </source>
</evidence>
<dbReference type="RefSeq" id="WP_070251011.1">
    <property type="nucleotide sequence ID" value="NZ_LROM01000125.1"/>
</dbReference>
<dbReference type="Gene3D" id="6.10.250.690">
    <property type="match status" value="1"/>
</dbReference>
<dbReference type="InterPro" id="IPR001867">
    <property type="entry name" value="OmpR/PhoB-type_DNA-bd"/>
</dbReference>
<feature type="DNA-binding region" description="OmpR/PhoB-type" evidence="7">
    <location>
        <begin position="121"/>
        <end position="219"/>
    </location>
</feature>
<keyword evidence="1 6" id="KW-0597">Phosphoprotein</keyword>
<dbReference type="AlphaFoldDB" id="A0A1E7WCL3"/>
<dbReference type="GO" id="GO:0000156">
    <property type="term" value="F:phosphorelay response regulator activity"/>
    <property type="evidence" value="ECO:0007669"/>
    <property type="project" value="TreeGrafter"/>
</dbReference>
<keyword evidence="11" id="KW-1185">Reference proteome</keyword>
<dbReference type="PROSITE" id="PS51755">
    <property type="entry name" value="OMPR_PHOB"/>
    <property type="match status" value="1"/>
</dbReference>
<dbReference type="GO" id="GO:0032993">
    <property type="term" value="C:protein-DNA complex"/>
    <property type="evidence" value="ECO:0007669"/>
    <property type="project" value="TreeGrafter"/>
</dbReference>
<feature type="domain" description="Response regulatory" evidence="8">
    <location>
        <begin position="2"/>
        <end position="113"/>
    </location>
</feature>
<dbReference type="InterPro" id="IPR016032">
    <property type="entry name" value="Sig_transdc_resp-reg_C-effctor"/>
</dbReference>